<dbReference type="InterPro" id="IPR029058">
    <property type="entry name" value="AB_hydrolase_fold"/>
</dbReference>
<dbReference type="InterPro" id="IPR050266">
    <property type="entry name" value="AB_hydrolase_sf"/>
</dbReference>
<accession>A0A3M8DP43</accession>
<evidence type="ECO:0000259" key="1">
    <source>
        <dbReference type="Pfam" id="PF00561"/>
    </source>
</evidence>
<dbReference type="Gene3D" id="3.40.50.1820">
    <property type="entry name" value="alpha/beta hydrolase"/>
    <property type="match status" value="1"/>
</dbReference>
<gene>
    <name evidence="2" type="ORF">EDM56_12090</name>
</gene>
<keyword evidence="2" id="KW-0378">Hydrolase</keyword>
<organism evidence="2 3">
    <name type="scientific">Brevibacillus fluminis</name>
    <dbReference type="NCBI Taxonomy" id="511487"/>
    <lineage>
        <taxon>Bacteria</taxon>
        <taxon>Bacillati</taxon>
        <taxon>Bacillota</taxon>
        <taxon>Bacilli</taxon>
        <taxon>Bacillales</taxon>
        <taxon>Paenibacillaceae</taxon>
        <taxon>Brevibacillus</taxon>
    </lineage>
</organism>
<dbReference type="Pfam" id="PF00561">
    <property type="entry name" value="Abhydrolase_1"/>
    <property type="match status" value="1"/>
</dbReference>
<evidence type="ECO:0000313" key="3">
    <source>
        <dbReference type="Proteomes" id="UP000271031"/>
    </source>
</evidence>
<dbReference type="EMBL" id="RHHQ01000008">
    <property type="protein sequence ID" value="RNB89892.1"/>
    <property type="molecule type" value="Genomic_DNA"/>
</dbReference>
<dbReference type="Proteomes" id="UP000271031">
    <property type="component" value="Unassembled WGS sequence"/>
</dbReference>
<dbReference type="RefSeq" id="WP_122918145.1">
    <property type="nucleotide sequence ID" value="NZ_RHHQ01000008.1"/>
</dbReference>
<name>A0A3M8DP43_9BACL</name>
<keyword evidence="3" id="KW-1185">Reference proteome</keyword>
<dbReference type="InterPro" id="IPR000073">
    <property type="entry name" value="AB_hydrolase_1"/>
</dbReference>
<comment type="caution">
    <text evidence="2">The sequence shown here is derived from an EMBL/GenBank/DDBJ whole genome shotgun (WGS) entry which is preliminary data.</text>
</comment>
<dbReference type="SUPFAM" id="SSF53474">
    <property type="entry name" value="alpha/beta-Hydrolases"/>
    <property type="match status" value="1"/>
</dbReference>
<proteinExistence type="predicted"/>
<reference evidence="2 3" key="1">
    <citation type="submission" date="2018-10" db="EMBL/GenBank/DDBJ databases">
        <title>Phylogenomics of Brevibacillus.</title>
        <authorList>
            <person name="Dunlap C."/>
        </authorList>
    </citation>
    <scope>NUCLEOTIDE SEQUENCE [LARGE SCALE GENOMIC DNA]</scope>
    <source>
        <strain evidence="2 3">JCM 15716</strain>
    </source>
</reference>
<protein>
    <submittedName>
        <fullName evidence="2">Alpha/beta hydrolase</fullName>
    </submittedName>
</protein>
<dbReference type="PANTHER" id="PTHR43798:SF33">
    <property type="entry name" value="HYDROLASE, PUTATIVE (AFU_ORTHOLOGUE AFUA_2G14860)-RELATED"/>
    <property type="match status" value="1"/>
</dbReference>
<sequence>MTTEKKVAIDGGALFCMYEDICQNLPTVIFESGYGAPLRTWSKVCGEISGIANVFRYDRAGVGQSERGTHPMHSRKIVENLHRLLAAENIAPPYIMVGHSFGALNARLYAHLFPGEVAGLVLAEPSHEEQHEKWLPLVEEDFRKTFLAQFAIEGTYDDFLQSLDQVKAERKHFGSLPLIVLSAGRKEFHSDTSFAMWRQLHADIAALSHNSRHLIVESSGHSMQRDEPSAVAEAIRAVIRMTEDQGGSDK</sequence>
<dbReference type="OrthoDB" id="59888at2"/>
<feature type="domain" description="AB hydrolase-1" evidence="1">
    <location>
        <begin position="26"/>
        <end position="150"/>
    </location>
</feature>
<dbReference type="GO" id="GO:0016787">
    <property type="term" value="F:hydrolase activity"/>
    <property type="evidence" value="ECO:0007669"/>
    <property type="project" value="UniProtKB-KW"/>
</dbReference>
<dbReference type="AlphaFoldDB" id="A0A3M8DP43"/>
<evidence type="ECO:0000313" key="2">
    <source>
        <dbReference type="EMBL" id="RNB89892.1"/>
    </source>
</evidence>
<dbReference type="PANTHER" id="PTHR43798">
    <property type="entry name" value="MONOACYLGLYCEROL LIPASE"/>
    <property type="match status" value="1"/>
</dbReference>
<dbReference type="GO" id="GO:0016020">
    <property type="term" value="C:membrane"/>
    <property type="evidence" value="ECO:0007669"/>
    <property type="project" value="TreeGrafter"/>
</dbReference>